<gene>
    <name evidence="2" type="ORF">CSSPTR1EN2_LOCUS11850</name>
</gene>
<organism evidence="2 3">
    <name type="scientific">Sphagnum troendelagicum</name>
    <dbReference type="NCBI Taxonomy" id="128251"/>
    <lineage>
        <taxon>Eukaryota</taxon>
        <taxon>Viridiplantae</taxon>
        <taxon>Streptophyta</taxon>
        <taxon>Embryophyta</taxon>
        <taxon>Bryophyta</taxon>
        <taxon>Sphagnophytina</taxon>
        <taxon>Sphagnopsida</taxon>
        <taxon>Sphagnales</taxon>
        <taxon>Sphagnaceae</taxon>
        <taxon>Sphagnum</taxon>
    </lineage>
</organism>
<protein>
    <recommendedName>
        <fullName evidence="1">Complex 1 LYR protein domain-containing protein</fullName>
    </recommendedName>
</protein>
<dbReference type="PANTHER" id="PTHR47158">
    <property type="entry name" value="OS08G0239000 PROTEIN"/>
    <property type="match status" value="1"/>
</dbReference>
<evidence type="ECO:0000259" key="1">
    <source>
        <dbReference type="Pfam" id="PF05347"/>
    </source>
</evidence>
<keyword evidence="3" id="KW-1185">Reference proteome</keyword>
<dbReference type="CDD" id="cd20264">
    <property type="entry name" value="Complex1_LYR_LYRM4"/>
    <property type="match status" value="1"/>
</dbReference>
<proteinExistence type="predicted"/>
<dbReference type="PANTHER" id="PTHR47158:SF1">
    <property type="entry name" value="OS08G0239000 PROTEIN"/>
    <property type="match status" value="1"/>
</dbReference>
<dbReference type="EMBL" id="OZ019911">
    <property type="protein sequence ID" value="CAK9213660.1"/>
    <property type="molecule type" value="Genomic_DNA"/>
</dbReference>
<feature type="domain" description="Complex 1 LYR protein" evidence="1">
    <location>
        <begin position="7"/>
        <end position="63"/>
    </location>
</feature>
<dbReference type="InterPro" id="IPR008011">
    <property type="entry name" value="Complex1_LYR_dom"/>
</dbReference>
<evidence type="ECO:0000313" key="3">
    <source>
        <dbReference type="Proteomes" id="UP001497512"/>
    </source>
</evidence>
<reference evidence="2" key="1">
    <citation type="submission" date="2024-02" db="EMBL/GenBank/DDBJ databases">
        <authorList>
            <consortium name="ELIXIR-Norway"/>
            <consortium name="Elixir Norway"/>
        </authorList>
    </citation>
    <scope>NUCLEOTIDE SEQUENCE</scope>
</reference>
<dbReference type="Pfam" id="PF05347">
    <property type="entry name" value="Complex1_LYR"/>
    <property type="match status" value="1"/>
</dbReference>
<sequence length="89" mass="10333">MAASAGEVRHLFRALLREASRFSNYNVREYVKRRAIDAFHQYRDQSDPAVVDAAFKRGLQQLEIARRQSLVYSLYGPRVKSIMDLRSSK</sequence>
<accession>A0ABP0U673</accession>
<dbReference type="InterPro" id="IPR045297">
    <property type="entry name" value="Complex1_LYR_LYRM4"/>
</dbReference>
<name>A0ABP0U673_9BRYO</name>
<dbReference type="Proteomes" id="UP001497512">
    <property type="component" value="Chromosome 19"/>
</dbReference>
<evidence type="ECO:0000313" key="2">
    <source>
        <dbReference type="EMBL" id="CAK9213660.1"/>
    </source>
</evidence>